<evidence type="ECO:0000313" key="7">
    <source>
        <dbReference type="Proteomes" id="UP000078287"/>
    </source>
</evidence>
<dbReference type="EMBL" id="LWQS01000030">
    <property type="protein sequence ID" value="OAN48639.1"/>
    <property type="molecule type" value="Genomic_DNA"/>
</dbReference>
<dbReference type="InterPro" id="IPR055372">
    <property type="entry name" value="CBM96"/>
</dbReference>
<evidence type="ECO:0000256" key="3">
    <source>
        <dbReference type="ARBA" id="ARBA00022729"/>
    </source>
</evidence>
<reference evidence="6 7" key="1">
    <citation type="submission" date="2016-04" db="EMBL/GenBank/DDBJ databases">
        <title>Chloroflexus islandicus sp. nov., a thermophilic filamentous anoxygenic phototrophic bacterium from geyser Strokkur (Iceland).</title>
        <authorList>
            <person name="Gaisin V.A."/>
            <person name="Kalashnikov A.M."/>
            <person name="Sukhacheva M.V."/>
            <person name="Grouzdev D.S."/>
            <person name="Ivanov T.M."/>
            <person name="Kuznetsov B."/>
            <person name="Gorlenko V.M."/>
        </authorList>
    </citation>
    <scope>NUCLEOTIDE SEQUENCE [LARGE SCALE GENOMIC DNA]</scope>
    <source>
        <strain evidence="7">isl-2</strain>
    </source>
</reference>
<proteinExistence type="predicted"/>
<evidence type="ECO:0000256" key="4">
    <source>
        <dbReference type="SAM" id="MobiDB-lite"/>
    </source>
</evidence>
<organism evidence="6 7">
    <name type="scientific">Chloroflexus islandicus</name>
    <dbReference type="NCBI Taxonomy" id="1707952"/>
    <lineage>
        <taxon>Bacteria</taxon>
        <taxon>Bacillati</taxon>
        <taxon>Chloroflexota</taxon>
        <taxon>Chloroflexia</taxon>
        <taxon>Chloroflexales</taxon>
        <taxon>Chloroflexineae</taxon>
        <taxon>Chloroflexaceae</taxon>
        <taxon>Chloroflexus</taxon>
    </lineage>
</organism>
<dbReference type="AlphaFoldDB" id="A0A178MJ64"/>
<gene>
    <name evidence="6" type="ORF">A6A03_07375</name>
</gene>
<dbReference type="NCBIfam" id="NF033679">
    <property type="entry name" value="DNRLRE_dom"/>
    <property type="match status" value="1"/>
</dbReference>
<feature type="domain" description="Carbohydrate-binding module family 96" evidence="5">
    <location>
        <begin position="340"/>
        <end position="466"/>
    </location>
</feature>
<comment type="subcellular location">
    <subcellularLocation>
        <location evidence="1">Secreted</location>
    </subcellularLocation>
</comment>
<feature type="compositionally biased region" description="Acidic residues" evidence="4">
    <location>
        <begin position="290"/>
        <end position="300"/>
    </location>
</feature>
<feature type="region of interest" description="Disordered" evidence="4">
    <location>
        <begin position="279"/>
        <end position="307"/>
    </location>
</feature>
<name>A0A178MJ64_9CHLR</name>
<keyword evidence="3" id="KW-0732">Signal</keyword>
<comment type="caution">
    <text evidence="6">The sequence shown here is derived from an EMBL/GenBank/DDBJ whole genome shotgun (WGS) entry which is preliminary data.</text>
</comment>
<sequence length="484" mass="53341">MRFGLVSLIVLAFLLPLAITTANNPPFRQWLPAVFAPSGEPQYWINAPYFPVANVTNDRFDEMAIFWFGQVSYTSNYTDVRIGYNNEALYLYLAVFDRQLWYDTTPAAADLTAWDAATVFIDTGGGSQLGATSYRLVAQFRGPPEPDARYQLSQRASGGSWAAATVAFSTIPGWRGDSLNNDNDEDRGWAMTFRIPFTSLGLAGRPADGTQWRLGVIVHDRDNAAGTPIADQVWPPNLNPNQPRTWGGLRFGLPVYTPPPVSATQEYLLRHGLNGVTVADAGVGGQSSTDDPDDPDDPEDNMCNADGNFWDRWGNWSQPADKADVNIQNQADISDWPCFAKYYLTFPLNSLPAGRTVVSAKLILSQMGNAQPQDAKPSLIQAMVVGEDWNPNALTWNNAPLARENGGSCWIGVMFDQPDWNNLPKCEIDVTRGVVQAYANGQPLRLAIYSADSAYHSGKFFVTSRTGDWNEQNRPTLVVVLSRP</sequence>
<dbReference type="SUPFAM" id="SSF49344">
    <property type="entry name" value="CBD9-like"/>
    <property type="match status" value="1"/>
</dbReference>
<evidence type="ECO:0000256" key="1">
    <source>
        <dbReference type="ARBA" id="ARBA00004613"/>
    </source>
</evidence>
<accession>A0A178MJ64</accession>
<dbReference type="GO" id="GO:0005576">
    <property type="term" value="C:extracellular region"/>
    <property type="evidence" value="ECO:0007669"/>
    <property type="project" value="UniProtKB-SubCell"/>
</dbReference>
<evidence type="ECO:0000259" key="5">
    <source>
        <dbReference type="Pfam" id="PF24517"/>
    </source>
</evidence>
<evidence type="ECO:0000256" key="2">
    <source>
        <dbReference type="ARBA" id="ARBA00022525"/>
    </source>
</evidence>
<dbReference type="Pfam" id="PF24517">
    <property type="entry name" value="CBM96"/>
    <property type="match status" value="1"/>
</dbReference>
<evidence type="ECO:0000313" key="6">
    <source>
        <dbReference type="EMBL" id="OAN48639.1"/>
    </source>
</evidence>
<keyword evidence="7" id="KW-1185">Reference proteome</keyword>
<dbReference type="Gene3D" id="2.60.40.1190">
    <property type="match status" value="1"/>
</dbReference>
<dbReference type="Proteomes" id="UP000078287">
    <property type="component" value="Unassembled WGS sequence"/>
</dbReference>
<protein>
    <recommendedName>
        <fullName evidence="5">Carbohydrate-binding module family 96 domain-containing protein</fullName>
    </recommendedName>
</protein>
<keyword evidence="2" id="KW-0964">Secreted</keyword>